<evidence type="ECO:0000256" key="1">
    <source>
        <dbReference type="ARBA" id="ARBA00010574"/>
    </source>
</evidence>
<dbReference type="GO" id="GO:0017148">
    <property type="term" value="P:negative regulation of translation"/>
    <property type="evidence" value="ECO:0007669"/>
    <property type="project" value="UniProtKB-UniRule"/>
</dbReference>
<dbReference type="PANTHER" id="PTHR21043:SF0">
    <property type="entry name" value="MITOCHONDRIAL ASSEMBLY OF RIBOSOMAL LARGE SUBUNIT PROTEIN 1"/>
    <property type="match status" value="1"/>
</dbReference>
<dbReference type="HAMAP" id="MF_01477">
    <property type="entry name" value="Iojap_RsfS"/>
    <property type="match status" value="1"/>
</dbReference>
<evidence type="ECO:0000256" key="2">
    <source>
        <dbReference type="HAMAP-Rule" id="MF_01477"/>
    </source>
</evidence>
<dbReference type="GO" id="GO:0090071">
    <property type="term" value="P:negative regulation of ribosome biogenesis"/>
    <property type="evidence" value="ECO:0007669"/>
    <property type="project" value="UniProtKB-UniRule"/>
</dbReference>
<comment type="function">
    <text evidence="2">Functions as a ribosomal silencing factor. Interacts with ribosomal protein uL14 (rplN), blocking formation of intersubunit bridge B8. Prevents association of the 30S and 50S ribosomal subunits and the formation of functional ribosomes, thus repressing translation.</text>
</comment>
<keyword evidence="2" id="KW-0963">Cytoplasm</keyword>
<organism evidence="3 4">
    <name type="scientific">Parolsenella catena</name>
    <dbReference type="NCBI Taxonomy" id="2003188"/>
    <lineage>
        <taxon>Bacteria</taxon>
        <taxon>Bacillati</taxon>
        <taxon>Actinomycetota</taxon>
        <taxon>Coriobacteriia</taxon>
        <taxon>Coriobacteriales</taxon>
        <taxon>Atopobiaceae</taxon>
        <taxon>Parolsenella</taxon>
    </lineage>
</organism>
<dbReference type="GO" id="GO:0043023">
    <property type="term" value="F:ribosomal large subunit binding"/>
    <property type="evidence" value="ECO:0007669"/>
    <property type="project" value="TreeGrafter"/>
</dbReference>
<evidence type="ECO:0000313" key="4">
    <source>
        <dbReference type="Proteomes" id="UP000273154"/>
    </source>
</evidence>
<dbReference type="OrthoDB" id="9793681at2"/>
<gene>
    <name evidence="2 3" type="primary">rsfS</name>
    <name evidence="3" type="ORF">Pcatena_08470</name>
</gene>
<keyword evidence="2" id="KW-0678">Repressor</keyword>
<protein>
    <recommendedName>
        <fullName evidence="2">Ribosomal silencing factor RsfS</fullName>
    </recommendedName>
</protein>
<dbReference type="GeneID" id="88848979"/>
<dbReference type="InterPro" id="IPR043519">
    <property type="entry name" value="NT_sf"/>
</dbReference>
<dbReference type="SUPFAM" id="SSF81301">
    <property type="entry name" value="Nucleotidyltransferase"/>
    <property type="match status" value="1"/>
</dbReference>
<dbReference type="GO" id="GO:0005737">
    <property type="term" value="C:cytoplasm"/>
    <property type="evidence" value="ECO:0007669"/>
    <property type="project" value="UniProtKB-SubCell"/>
</dbReference>
<dbReference type="KEGG" id="pcat:Pcatena_08470"/>
<keyword evidence="2" id="KW-0810">Translation regulation</keyword>
<dbReference type="PANTHER" id="PTHR21043">
    <property type="entry name" value="IOJAP SUPERFAMILY ORTHOLOG"/>
    <property type="match status" value="1"/>
</dbReference>
<keyword evidence="4" id="KW-1185">Reference proteome</keyword>
<dbReference type="NCBIfam" id="TIGR00090">
    <property type="entry name" value="rsfS_iojap_ybeB"/>
    <property type="match status" value="1"/>
</dbReference>
<dbReference type="AlphaFoldDB" id="A0A3G9K9Z6"/>
<dbReference type="Proteomes" id="UP000273154">
    <property type="component" value="Chromosome"/>
</dbReference>
<comment type="subcellular location">
    <subcellularLocation>
        <location evidence="2">Cytoplasm</location>
    </subcellularLocation>
</comment>
<dbReference type="Pfam" id="PF02410">
    <property type="entry name" value="RsfS"/>
    <property type="match status" value="1"/>
</dbReference>
<dbReference type="GO" id="GO:0042256">
    <property type="term" value="P:cytosolic ribosome assembly"/>
    <property type="evidence" value="ECO:0007669"/>
    <property type="project" value="UniProtKB-UniRule"/>
</dbReference>
<sequence length="128" mass="13615">MTTSIDIAREAAMAADDKKASDVVVLDVRGISDVVDAIVVCTAANSRLAGAVVDEVEERLRLRFGLSALSVSGKGDGPWVLVDFASVSVHVFSPEGRDYYRIERLWGDAPRIDVATDQAHSSEPGQGA</sequence>
<comment type="subunit">
    <text evidence="2">Interacts with ribosomal protein uL14 (rplN).</text>
</comment>
<name>A0A3G9K9Z6_9ACTN</name>
<proteinExistence type="inferred from homology"/>
<dbReference type="Gene3D" id="3.30.460.10">
    <property type="entry name" value="Beta Polymerase, domain 2"/>
    <property type="match status" value="1"/>
</dbReference>
<dbReference type="InterPro" id="IPR004394">
    <property type="entry name" value="Iojap/RsfS/C7orf30"/>
</dbReference>
<dbReference type="RefSeq" id="WP_126421936.1">
    <property type="nucleotide sequence ID" value="NZ_AP019367.1"/>
</dbReference>
<accession>A0A3G9K9Z6</accession>
<dbReference type="EMBL" id="AP019367">
    <property type="protein sequence ID" value="BBH50260.1"/>
    <property type="molecule type" value="Genomic_DNA"/>
</dbReference>
<reference evidence="4" key="1">
    <citation type="submission" date="2018-11" db="EMBL/GenBank/DDBJ databases">
        <title>Comparative genomics of Parolsenella catena and Libanicoccus massiliensis: Reclassification of Libanicoccus massiliensis as Parolsenella massiliensis comb. nov.</title>
        <authorList>
            <person name="Sakamoto M."/>
            <person name="Ikeyama N."/>
            <person name="Murakami T."/>
            <person name="Mori H."/>
            <person name="Yuki M."/>
            <person name="Ohkuma M."/>
        </authorList>
    </citation>
    <scope>NUCLEOTIDE SEQUENCE [LARGE SCALE GENOMIC DNA]</scope>
    <source>
        <strain evidence="4">JCM 31932</strain>
    </source>
</reference>
<comment type="similarity">
    <text evidence="1 2">Belongs to the Iojap/RsfS family.</text>
</comment>
<evidence type="ECO:0000313" key="3">
    <source>
        <dbReference type="EMBL" id="BBH50260.1"/>
    </source>
</evidence>